<dbReference type="Gene3D" id="3.40.50.12580">
    <property type="match status" value="1"/>
</dbReference>
<organism evidence="2 3">
    <name type="scientific">Agromyces lapidis</name>
    <dbReference type="NCBI Taxonomy" id="279574"/>
    <lineage>
        <taxon>Bacteria</taxon>
        <taxon>Bacillati</taxon>
        <taxon>Actinomycetota</taxon>
        <taxon>Actinomycetes</taxon>
        <taxon>Micrococcales</taxon>
        <taxon>Microbacteriaceae</taxon>
        <taxon>Agromyces</taxon>
    </lineage>
</organism>
<sequence length="559" mass="60567">MADRLVRSVRGFVSIGGVETVLSIAVLAFALWPGQRALVLVIALISAVSIATALGASQSRRQLDDFAPLARFRMLRAIAAASILAFEPRSAALACVLILLGILIEEPTRLSLIAAPPLCANLPGVELRNTAPFPPRWLYFSNLAALAAATAILLGFESAAYAASALGAITIVGALVLLGDSTARRKRSAIVEAGLPRALAAYGPEFVVYWDAARGTGYQLRMWIAQLEELGAPFIIVLRERGSFEDALEITSRPVLLRLSHSDLDALLVPSLRVAFYVNNATRNANFTRFAQLRHVQLNHGESDKAPSYSPSMRMYDHDFVAGPAAVARFTDRAVTTTADFFRIVGRPQLAPISQSAPHPGPRRVLYAPTWAGFNADTAHSSLLFGERIVAELLRHDDIEVDFRPHPHTDHVRWTRHAAARIRRCLEQDRARTGRNHRFSRSFGTSDLYLTFNEVDAVVADVSSVIADFLASGKPFAVTETGLPATPSVKGPAIESAGYTIRDSDDSIRNGVAALLGTDPASANRAEVRRYFLGFDDPAESVAAFRSAARSVLDLPKRA</sequence>
<gene>
    <name evidence="2" type="ORF">ACFFQV_11155</name>
</gene>
<keyword evidence="1" id="KW-0812">Transmembrane</keyword>
<reference evidence="2 3" key="1">
    <citation type="submission" date="2024-09" db="EMBL/GenBank/DDBJ databases">
        <authorList>
            <person name="Sun Q."/>
            <person name="Mori K."/>
        </authorList>
    </citation>
    <scope>NUCLEOTIDE SEQUENCE [LARGE SCALE GENOMIC DNA]</scope>
    <source>
        <strain evidence="2 3">JCM 14321</strain>
    </source>
</reference>
<comment type="caution">
    <text evidence="2">The sequence shown here is derived from an EMBL/GenBank/DDBJ whole genome shotgun (WGS) entry which is preliminary data.</text>
</comment>
<feature type="transmembrane region" description="Helical" evidence="1">
    <location>
        <begin position="160"/>
        <end position="178"/>
    </location>
</feature>
<keyword evidence="3" id="KW-1185">Reference proteome</keyword>
<keyword evidence="1" id="KW-0472">Membrane</keyword>
<keyword evidence="1" id="KW-1133">Transmembrane helix</keyword>
<protein>
    <submittedName>
        <fullName evidence="2">Glycosyl transferase</fullName>
    </submittedName>
</protein>
<evidence type="ECO:0000256" key="1">
    <source>
        <dbReference type="SAM" id="Phobius"/>
    </source>
</evidence>
<dbReference type="InterPro" id="IPR043148">
    <property type="entry name" value="TagF_C"/>
</dbReference>
<dbReference type="EMBL" id="JBHMBL010000002">
    <property type="protein sequence ID" value="MFB9642845.1"/>
    <property type="molecule type" value="Genomic_DNA"/>
</dbReference>
<feature type="transmembrane region" description="Helical" evidence="1">
    <location>
        <begin position="137"/>
        <end position="154"/>
    </location>
</feature>
<dbReference type="Proteomes" id="UP001589667">
    <property type="component" value="Unassembled WGS sequence"/>
</dbReference>
<accession>A0ABV5SR69</accession>
<feature type="transmembrane region" description="Helical" evidence="1">
    <location>
        <begin position="38"/>
        <end position="56"/>
    </location>
</feature>
<evidence type="ECO:0000313" key="2">
    <source>
        <dbReference type="EMBL" id="MFB9642845.1"/>
    </source>
</evidence>
<proteinExistence type="predicted"/>
<dbReference type="GO" id="GO:0016740">
    <property type="term" value="F:transferase activity"/>
    <property type="evidence" value="ECO:0007669"/>
    <property type="project" value="UniProtKB-KW"/>
</dbReference>
<name>A0ABV5SR69_9MICO</name>
<evidence type="ECO:0000313" key="3">
    <source>
        <dbReference type="Proteomes" id="UP001589667"/>
    </source>
</evidence>
<feature type="transmembrane region" description="Helical" evidence="1">
    <location>
        <begin position="12"/>
        <end position="32"/>
    </location>
</feature>
<keyword evidence="2" id="KW-0808">Transferase</keyword>
<dbReference type="RefSeq" id="WP_170296093.1">
    <property type="nucleotide sequence ID" value="NZ_BAAANI010000002.1"/>
</dbReference>